<dbReference type="EMBL" id="LGZN01000036">
    <property type="protein sequence ID" value="KNF67650.1"/>
    <property type="molecule type" value="Genomic_DNA"/>
</dbReference>
<evidence type="ECO:0000259" key="1">
    <source>
        <dbReference type="Pfam" id="PF10592"/>
    </source>
</evidence>
<dbReference type="Pfam" id="PF10592">
    <property type="entry name" value="AIPR"/>
    <property type="match status" value="1"/>
</dbReference>
<feature type="domain" description="Abortive phage infection protein C-terminal" evidence="1">
    <location>
        <begin position="245"/>
        <end position="472"/>
    </location>
</feature>
<accession>A0A0H0GCA1</accession>
<gene>
    <name evidence="2" type="ORF">WR15_16040</name>
</gene>
<dbReference type="RefSeq" id="WP_032211572.1">
    <property type="nucleotide sequence ID" value="NZ_BFGE01000012.1"/>
</dbReference>
<organism evidence="2 3">
    <name type="scientific">Escherichia coli</name>
    <dbReference type="NCBI Taxonomy" id="562"/>
    <lineage>
        <taxon>Bacteria</taxon>
        <taxon>Pseudomonadati</taxon>
        <taxon>Pseudomonadota</taxon>
        <taxon>Gammaproteobacteria</taxon>
        <taxon>Enterobacterales</taxon>
        <taxon>Enterobacteriaceae</taxon>
        <taxon>Escherichia</taxon>
    </lineage>
</organism>
<dbReference type="PATRIC" id="fig|562.7396.peg.3117"/>
<dbReference type="AlphaFoldDB" id="A0A0H0GCA1"/>
<evidence type="ECO:0000313" key="2">
    <source>
        <dbReference type="EMBL" id="KNF67650.1"/>
    </source>
</evidence>
<proteinExistence type="predicted"/>
<sequence length="561" mass="62527">MSIIHVNQIGSKVKALFADKIDNSDLNHKDKEIQTKILTRCLSAYAVFCIGDTSIDEAASAVVDGADDNGIDAIHYSPSSKRMIIVQSKWKKDGTGEPDNGDLRKFKDGVLDLINLELDKFNNKVNLKKQMIETALGEFDTKFDLVLIHTGANTLSKHNQQVMDSILNELNDAGDGTSEDVVSFHHLNQAIIHSGLASGMDGEPIDLEIGLSQWGKIEEPHQGFFGIVAGEEVANWWLKKGKRLFAKNIRQMLGATEVNDEVKRTIEEQPENFWYYNNGITIVAESIKKSMVGGNSRDIGSFKASNISIVNGAQTVSVIGKYSQEGGANLAKLRLPIRLISLEGAPEDFGANVTKTNNRQNRIESRDFVSLDDEQIRLKRELSLEGIEYNIVRSENVKTSASIIDLSEATIALACASTQVGLAVQAKREIGRFYDNLNKAPYKTIFNPQTNGIYLRNTVFALRKIDEIIGEMIANIPKKSGKEYGVLVHGNRMLAFLVFRKLMIHKIANNFDFDMSSIDWYETTSDMLEKLMSEIEENYKDKFLATLFKNASICKAISEKI</sequence>
<comment type="caution">
    <text evidence="2">The sequence shown here is derived from an EMBL/GenBank/DDBJ whole genome shotgun (WGS) entry which is preliminary data.</text>
</comment>
<dbReference type="Proteomes" id="UP000037564">
    <property type="component" value="Unassembled WGS sequence"/>
</dbReference>
<dbReference type="InterPro" id="IPR018891">
    <property type="entry name" value="AIPR_C"/>
</dbReference>
<name>A0A0H0GCA1_ECOLX</name>
<reference evidence="2 3" key="1">
    <citation type="submission" date="2015-07" db="EMBL/GenBank/DDBJ databases">
        <title>Genome sequences of 64 non-O157:H7 Shiga toxin-producing Escherichia coli strains.</title>
        <authorList>
            <person name="Gonzalez-Escalona N."/>
            <person name="Toro M."/>
            <person name="Timme R."/>
            <person name="Payne J."/>
        </authorList>
    </citation>
    <scope>NUCLEOTIDE SEQUENCE [LARGE SCALE GENOMIC DNA]</scope>
    <source>
        <strain evidence="2 3">CFSAN026843</strain>
    </source>
</reference>
<protein>
    <recommendedName>
        <fullName evidence="1">Abortive phage infection protein C-terminal domain-containing protein</fullName>
    </recommendedName>
</protein>
<evidence type="ECO:0000313" key="3">
    <source>
        <dbReference type="Proteomes" id="UP000037564"/>
    </source>
</evidence>